<comment type="pathway">
    <text evidence="1">Protein modification; protein glycosylation.</text>
</comment>
<dbReference type="SUPFAM" id="SSF53756">
    <property type="entry name" value="UDP-Glycosyltransferase/glycogen phosphorylase"/>
    <property type="match status" value="1"/>
</dbReference>
<comment type="caution">
    <text evidence="7">The sequence shown here is derived from an EMBL/GenBank/DDBJ whole genome shotgun (WGS) entry which is preliminary data.</text>
</comment>
<dbReference type="InterPro" id="IPR051939">
    <property type="entry name" value="Glycosyltr_41/O-GlcNAc_trsf"/>
</dbReference>
<organism evidence="7 8">
    <name type="scientific">Drouetiella hepatica Uher 2000/2452</name>
    <dbReference type="NCBI Taxonomy" id="904376"/>
    <lineage>
        <taxon>Bacteria</taxon>
        <taxon>Bacillati</taxon>
        <taxon>Cyanobacteriota</taxon>
        <taxon>Cyanophyceae</taxon>
        <taxon>Oculatellales</taxon>
        <taxon>Oculatellaceae</taxon>
        <taxon>Drouetiella</taxon>
    </lineage>
</organism>
<dbReference type="GO" id="GO:0016757">
    <property type="term" value="F:glycosyltransferase activity"/>
    <property type="evidence" value="ECO:0007669"/>
    <property type="project" value="UniProtKB-KW"/>
</dbReference>
<evidence type="ECO:0000259" key="6">
    <source>
        <dbReference type="Pfam" id="PF13844"/>
    </source>
</evidence>
<dbReference type="Proteomes" id="UP000757435">
    <property type="component" value="Unassembled WGS sequence"/>
</dbReference>
<dbReference type="Pfam" id="PF13414">
    <property type="entry name" value="TPR_11"/>
    <property type="match status" value="1"/>
</dbReference>
<dbReference type="Gene3D" id="1.25.40.10">
    <property type="entry name" value="Tetratricopeptide repeat domain"/>
    <property type="match status" value="1"/>
</dbReference>
<evidence type="ECO:0000313" key="7">
    <source>
        <dbReference type="EMBL" id="MBW4660774.1"/>
    </source>
</evidence>
<keyword evidence="4" id="KW-0677">Repeat</keyword>
<sequence>MNADSSLTAPSLTEIEQQAHIYFSGGNYKAASQHYEQMLVDDPAQASYYWHLGLALVLQGQEAEAQFTWMTPILEAESEVQQEQLTLELINVLSVEADRQETLSNYETAWLLRQHLREFAPNNTDNLLRTLGLALQAKIFSFEDSLLPEIIHCLQTVSSAAALCPDRLLQVSQLLLQLNPGHAATLNFLESCIPYLSGKQLTEWIDWVLAAATRHSQNSQFTIASKLNYLAIPLVLDNIKILLNIIYQLQGGSIVDRLESIKLAERCLELATNPSEKISATNALLSSWLYSGGDWKQAVEIYQTYKALLQALIKSYAQMPNAIGEVVDVEQKLGFLSNLAPVGSLFFYFEDEPKTNRPLRNQIAQIAQSHLRTVLSDEVSKYQSRSPLLLTASDRKRLPRIGYFAGTLRQHSVGWLSRWLLTYHNRDRFDIHLYSPRPSQDPIQQQFRQEYGDRFHDVSSNIADIANQIYDDQIDILVEMDSLTNFGGCGVVALKPAPIQVHWLGYDASGIPGVDYFIVDPYVVPEDAQSYYSETLWRLPHTYIAVDGFETHTPSLRRDQLGIPGDAIIYLSSQTGLKRNIDNVRLQMQVIKAVPNSYFLIKSFLANPEFIKTFFQDVAESEGVSADRLRFLPDVSSEFVHRANLAIADVVLDTYPYNGATTTLEALWTGLPIVTRVGEQFAARNSYTMMMNAGITEGISWNDDEYLEWGIKLGQDAALRQDIFYRLKRSRHTSPLWNGRQFAQDMESAYEQMWERL</sequence>
<evidence type="ECO:0000313" key="8">
    <source>
        <dbReference type="Proteomes" id="UP000757435"/>
    </source>
</evidence>
<dbReference type="EMBL" id="JAHHHD010000025">
    <property type="protein sequence ID" value="MBW4660774.1"/>
    <property type="molecule type" value="Genomic_DNA"/>
</dbReference>
<accession>A0A951QF39</accession>
<dbReference type="InterPro" id="IPR011990">
    <property type="entry name" value="TPR-like_helical_dom_sf"/>
</dbReference>
<dbReference type="SUPFAM" id="SSF48452">
    <property type="entry name" value="TPR-like"/>
    <property type="match status" value="1"/>
</dbReference>
<dbReference type="Pfam" id="PF13844">
    <property type="entry name" value="Glyco_transf_41"/>
    <property type="match status" value="2"/>
</dbReference>
<keyword evidence="2" id="KW-0328">Glycosyltransferase</keyword>
<gene>
    <name evidence="7" type="ORF">KME15_19035</name>
</gene>
<dbReference type="PANTHER" id="PTHR44835:SF1">
    <property type="entry name" value="PROTEIN O-GLCNAC TRANSFERASE"/>
    <property type="match status" value="1"/>
</dbReference>
<dbReference type="AlphaFoldDB" id="A0A951QF39"/>
<evidence type="ECO:0000256" key="4">
    <source>
        <dbReference type="ARBA" id="ARBA00022737"/>
    </source>
</evidence>
<evidence type="ECO:0000256" key="2">
    <source>
        <dbReference type="ARBA" id="ARBA00022676"/>
    </source>
</evidence>
<dbReference type="PANTHER" id="PTHR44835">
    <property type="entry name" value="UDP-N-ACETYLGLUCOSAMINE--PEPTIDE N-ACETYLGLUCOSAMINYLTRANSFERASE SPINDLY-RELATED"/>
    <property type="match status" value="1"/>
</dbReference>
<evidence type="ECO:0000256" key="3">
    <source>
        <dbReference type="ARBA" id="ARBA00022679"/>
    </source>
</evidence>
<feature type="domain" description="O-GlcNAc transferase C-terminal" evidence="6">
    <location>
        <begin position="395"/>
        <end position="547"/>
    </location>
</feature>
<reference evidence="7" key="1">
    <citation type="submission" date="2021-05" db="EMBL/GenBank/DDBJ databases">
        <authorList>
            <person name="Pietrasiak N."/>
            <person name="Ward R."/>
            <person name="Stajich J.E."/>
            <person name="Kurbessoian T."/>
        </authorList>
    </citation>
    <scope>NUCLEOTIDE SEQUENCE</scope>
    <source>
        <strain evidence="7">UHER 2000/2452</strain>
    </source>
</reference>
<feature type="domain" description="O-GlcNAc transferase C-terminal" evidence="6">
    <location>
        <begin position="557"/>
        <end position="746"/>
    </location>
</feature>
<name>A0A951QF39_9CYAN</name>
<dbReference type="Gene3D" id="3.40.50.2000">
    <property type="entry name" value="Glycogen Phosphorylase B"/>
    <property type="match status" value="1"/>
</dbReference>
<proteinExistence type="predicted"/>
<protein>
    <submittedName>
        <fullName evidence="7">Tetratricopeptide repeat protein</fullName>
    </submittedName>
</protein>
<evidence type="ECO:0000256" key="1">
    <source>
        <dbReference type="ARBA" id="ARBA00004922"/>
    </source>
</evidence>
<reference evidence="7" key="2">
    <citation type="journal article" date="2022" name="Microbiol. Resour. Announc.">
        <title>Metagenome Sequencing to Explore Phylogenomics of Terrestrial Cyanobacteria.</title>
        <authorList>
            <person name="Ward R.D."/>
            <person name="Stajich J.E."/>
            <person name="Johansen J.R."/>
            <person name="Huntemann M."/>
            <person name="Clum A."/>
            <person name="Foster B."/>
            <person name="Foster B."/>
            <person name="Roux S."/>
            <person name="Palaniappan K."/>
            <person name="Varghese N."/>
            <person name="Mukherjee S."/>
            <person name="Reddy T.B.K."/>
            <person name="Daum C."/>
            <person name="Copeland A."/>
            <person name="Chen I.A."/>
            <person name="Ivanova N.N."/>
            <person name="Kyrpides N.C."/>
            <person name="Shapiro N."/>
            <person name="Eloe-Fadrosh E.A."/>
            <person name="Pietrasiak N."/>
        </authorList>
    </citation>
    <scope>NUCLEOTIDE SEQUENCE</scope>
    <source>
        <strain evidence="7">UHER 2000/2452</strain>
    </source>
</reference>
<dbReference type="InterPro" id="IPR029489">
    <property type="entry name" value="OGT/SEC/SPY_C"/>
</dbReference>
<dbReference type="Gene3D" id="3.40.50.11380">
    <property type="match status" value="1"/>
</dbReference>
<keyword evidence="3" id="KW-0808">Transferase</keyword>
<evidence type="ECO:0000256" key="5">
    <source>
        <dbReference type="ARBA" id="ARBA00022803"/>
    </source>
</evidence>
<keyword evidence="5" id="KW-0802">TPR repeat</keyword>